<evidence type="ECO:0000313" key="3">
    <source>
        <dbReference type="Proteomes" id="UP000515135"/>
    </source>
</evidence>
<dbReference type="SMART" id="SM00875">
    <property type="entry name" value="BACK"/>
    <property type="match status" value="1"/>
</dbReference>
<dbReference type="PANTHER" id="PTHR24410:SF34">
    <property type="entry name" value="LD40565P"/>
    <property type="match status" value="1"/>
</dbReference>
<evidence type="ECO:0000313" key="4">
    <source>
        <dbReference type="RefSeq" id="XP_019636729.1"/>
    </source>
</evidence>
<dbReference type="Pfam" id="PF07707">
    <property type="entry name" value="BACK"/>
    <property type="match status" value="1"/>
</dbReference>
<dbReference type="SMART" id="SM00584">
    <property type="entry name" value="TLDc"/>
    <property type="match status" value="1"/>
</dbReference>
<dbReference type="InterPro" id="IPR011705">
    <property type="entry name" value="BACK"/>
</dbReference>
<reference evidence="4" key="1">
    <citation type="submission" date="2025-08" db="UniProtKB">
        <authorList>
            <consortium name="RefSeq"/>
        </authorList>
    </citation>
    <scope>IDENTIFICATION</scope>
    <source>
        <tissue evidence="4">Gonad</tissue>
    </source>
</reference>
<dbReference type="PROSITE" id="PS50097">
    <property type="entry name" value="BTB"/>
    <property type="match status" value="1"/>
</dbReference>
<dbReference type="Gene3D" id="1.25.40.420">
    <property type="match status" value="1"/>
</dbReference>
<sequence length="490" mass="55333">MGTQVPHSASLPDGLFSGLPSLVSDLQKLLDDRDTADVMFVVGREEVPMYAHRLILWARCKGYQRYKRDFWSKVTGMKGIMTIKQPKYKPEVFRNVLNYLYTGKMTLKDATVFEVLVIAQDMGVPDLQYSCEEHISSQLTVHNACFFLANALSTVPTLTTKGGATEIHPLVTRCLNFIEENAEDCLRTEGFLQLPKEPVIRLVSSDQLALEEEEVWRRVLAWAKYQAKVETAPQRWSPEEKARVCQHLSGVIEHVKLLLIDSKVFAEEVEPTGAVPMELSLERYRIAAVPTGLKNSRDRRLTPRVSHKLFKGTDILSRERLPLQRVLNQWYGDSKQEWRLLYKASRDGYTADAFHQNCDGFSPTIVLILGHKGNVCGGFSDVPWTSKAPAQGKYIASDRAFLFTLVNQQGVEPTRFNIVNKKFATSHHPNFGPIFGAGADLYIANNCHTGTECYSNLPHSYNGDHASCSILMGDYYFNVLDYEVFTLGDH</sequence>
<dbReference type="Pfam" id="PF00651">
    <property type="entry name" value="BTB"/>
    <property type="match status" value="1"/>
</dbReference>
<feature type="domain" description="TLDc" evidence="2">
    <location>
        <begin position="314"/>
        <end position="488"/>
    </location>
</feature>
<dbReference type="RefSeq" id="XP_019636729.1">
    <property type="nucleotide sequence ID" value="XM_019781170.1"/>
</dbReference>
<dbReference type="PROSITE" id="PS51886">
    <property type="entry name" value="TLDC"/>
    <property type="match status" value="1"/>
</dbReference>
<organism evidence="3 4">
    <name type="scientific">Branchiostoma belcheri</name>
    <name type="common">Amphioxus</name>
    <dbReference type="NCBI Taxonomy" id="7741"/>
    <lineage>
        <taxon>Eukaryota</taxon>
        <taxon>Metazoa</taxon>
        <taxon>Chordata</taxon>
        <taxon>Cephalochordata</taxon>
        <taxon>Leptocardii</taxon>
        <taxon>Amphioxiformes</taxon>
        <taxon>Branchiostomatidae</taxon>
        <taxon>Branchiostoma</taxon>
    </lineage>
</organism>
<evidence type="ECO:0000259" key="2">
    <source>
        <dbReference type="PROSITE" id="PS51886"/>
    </source>
</evidence>
<evidence type="ECO:0000259" key="1">
    <source>
        <dbReference type="PROSITE" id="PS50097"/>
    </source>
</evidence>
<dbReference type="Proteomes" id="UP000515135">
    <property type="component" value="Unplaced"/>
</dbReference>
<gene>
    <name evidence="4" type="primary">LOC109479238</name>
</gene>
<protein>
    <submittedName>
        <fullName evidence="4">BTB/POZ domain-containing protein 19-like</fullName>
    </submittedName>
</protein>
<dbReference type="AlphaFoldDB" id="A0A6P4ZRK3"/>
<dbReference type="GeneID" id="109479238"/>
<dbReference type="Gene3D" id="3.30.710.10">
    <property type="entry name" value="Potassium Channel Kv1.1, Chain A"/>
    <property type="match status" value="1"/>
</dbReference>
<dbReference type="SMART" id="SM00225">
    <property type="entry name" value="BTB"/>
    <property type="match status" value="1"/>
</dbReference>
<dbReference type="SUPFAM" id="SSF54695">
    <property type="entry name" value="POZ domain"/>
    <property type="match status" value="1"/>
</dbReference>
<dbReference type="InterPro" id="IPR051481">
    <property type="entry name" value="BTB-POZ/Galectin-3-binding"/>
</dbReference>
<dbReference type="InterPro" id="IPR006571">
    <property type="entry name" value="TLDc_dom"/>
</dbReference>
<dbReference type="OrthoDB" id="25620at2759"/>
<name>A0A6P4ZRK3_BRABE</name>
<keyword evidence="3" id="KW-1185">Reference proteome</keyword>
<dbReference type="Pfam" id="PF07534">
    <property type="entry name" value="TLD"/>
    <property type="match status" value="1"/>
</dbReference>
<dbReference type="KEGG" id="bbel:109479238"/>
<dbReference type="PANTHER" id="PTHR24410">
    <property type="entry name" value="HL07962P-RELATED"/>
    <property type="match status" value="1"/>
</dbReference>
<feature type="domain" description="BTB" evidence="1">
    <location>
        <begin position="36"/>
        <end position="109"/>
    </location>
</feature>
<dbReference type="InterPro" id="IPR000210">
    <property type="entry name" value="BTB/POZ_dom"/>
</dbReference>
<accession>A0A6P4ZRK3</accession>
<dbReference type="InterPro" id="IPR011333">
    <property type="entry name" value="SKP1/BTB/POZ_sf"/>
</dbReference>
<proteinExistence type="predicted"/>